<evidence type="ECO:0000256" key="1">
    <source>
        <dbReference type="ARBA" id="ARBA00022729"/>
    </source>
</evidence>
<dbReference type="Gene3D" id="1.10.1130.10">
    <property type="entry name" value="Flavocytochrome C3, Chain A"/>
    <property type="match status" value="1"/>
</dbReference>
<feature type="domain" description="Doubled CXXCH motif" evidence="2">
    <location>
        <begin position="319"/>
        <end position="348"/>
    </location>
</feature>
<organism evidence="4">
    <name type="scientific">Schlesneria paludicola</name>
    <dbReference type="NCBI Taxonomy" id="360056"/>
    <lineage>
        <taxon>Bacteria</taxon>
        <taxon>Pseudomonadati</taxon>
        <taxon>Planctomycetota</taxon>
        <taxon>Planctomycetia</taxon>
        <taxon>Planctomycetales</taxon>
        <taxon>Planctomycetaceae</taxon>
        <taxon>Schlesneria</taxon>
    </lineage>
</organism>
<evidence type="ECO:0000259" key="3">
    <source>
        <dbReference type="Pfam" id="PF13435"/>
    </source>
</evidence>
<dbReference type="Pfam" id="PF13435">
    <property type="entry name" value="Cytochrome_C554"/>
    <property type="match status" value="1"/>
</dbReference>
<dbReference type="AlphaFoldDB" id="A0A7C2K273"/>
<evidence type="ECO:0008006" key="5">
    <source>
        <dbReference type="Google" id="ProtNLM"/>
    </source>
</evidence>
<feature type="domain" description="Cytochrome c-552/4" evidence="3">
    <location>
        <begin position="206"/>
        <end position="240"/>
    </location>
</feature>
<protein>
    <recommendedName>
        <fullName evidence="5">Cytochrome c-552/4 domain-containing protein</fullName>
    </recommendedName>
</protein>
<comment type="caution">
    <text evidence="4">The sequence shown here is derived from an EMBL/GenBank/DDBJ whole genome shotgun (WGS) entry which is preliminary data.</text>
</comment>
<gene>
    <name evidence="4" type="ORF">ENQ76_12435</name>
</gene>
<dbReference type="EMBL" id="DSOK01000344">
    <property type="protein sequence ID" value="HEN16261.1"/>
    <property type="molecule type" value="Genomic_DNA"/>
</dbReference>
<dbReference type="InterPro" id="IPR036280">
    <property type="entry name" value="Multihaem_cyt_sf"/>
</dbReference>
<accession>A0A7C2K273</accession>
<dbReference type="InterPro" id="IPR010177">
    <property type="entry name" value="Paired_CXXCH_1"/>
</dbReference>
<name>A0A7C2K273_9PLAN</name>
<dbReference type="PANTHER" id="PTHR35038">
    <property type="entry name" value="DISSIMILATORY SULFITE REDUCTASE SIRA"/>
    <property type="match status" value="1"/>
</dbReference>
<dbReference type="SUPFAM" id="SSF48695">
    <property type="entry name" value="Multiheme cytochromes"/>
    <property type="match status" value="1"/>
</dbReference>
<dbReference type="Pfam" id="PF09699">
    <property type="entry name" value="Paired_CXXCH_1"/>
    <property type="match status" value="1"/>
</dbReference>
<evidence type="ECO:0000259" key="2">
    <source>
        <dbReference type="Pfam" id="PF09699"/>
    </source>
</evidence>
<keyword evidence="1" id="KW-0732">Signal</keyword>
<dbReference type="InterPro" id="IPR051829">
    <property type="entry name" value="Multiheme_Cytochr_ET"/>
</dbReference>
<dbReference type="PANTHER" id="PTHR35038:SF8">
    <property type="entry name" value="C-TYPE POLYHEME CYTOCHROME OMCC"/>
    <property type="match status" value="1"/>
</dbReference>
<sequence>MDLLSCSVSRAAPEWRTVRMRIQPPSPALLLTLLLCACSLSACRRGENSAANPELAGAVQPAGEYAGHEACAECHADIAAAHQLTGHARTFALTKDSEIAARLCNSTRTLAEPYGRYEYTCDAEGVMVAIPARFGERAFPLEYAVGSGDHAVTFFTLMAKPRGETVGIEHRLTWFRSDETFDLTPGHADLLPELDAEFFGRVFSEEQARQCIGCHTTNVQFDGVRLMSLYPGVHCEECHGPGAGHVKAARKGDNAETVRNTIARVHDAGQEMELCGRCHRTAKDITPERLESYPRSVVRFQPVGLAKSRCFQQTPGGLRCTRCHDPHSPVSSRSLDDQVATCLECHSGPKQTPCSVSPATDCIKCHMPALELVRGISFHDHWIRVRNEGDASRAAPDDADHATVK</sequence>
<evidence type="ECO:0000313" key="4">
    <source>
        <dbReference type="EMBL" id="HEN16261.1"/>
    </source>
</evidence>
<reference evidence="4" key="1">
    <citation type="journal article" date="2020" name="mSystems">
        <title>Genome- and Community-Level Interaction Insights into Carbon Utilization and Element Cycling Functions of Hydrothermarchaeota in Hydrothermal Sediment.</title>
        <authorList>
            <person name="Zhou Z."/>
            <person name="Liu Y."/>
            <person name="Xu W."/>
            <person name="Pan J."/>
            <person name="Luo Z.H."/>
            <person name="Li M."/>
        </authorList>
    </citation>
    <scope>NUCLEOTIDE SEQUENCE [LARGE SCALE GENOMIC DNA]</scope>
    <source>
        <strain evidence="4">SpSt-339</strain>
    </source>
</reference>
<dbReference type="InterPro" id="IPR023155">
    <property type="entry name" value="Cyt_c-552/4"/>
</dbReference>
<proteinExistence type="predicted"/>